<dbReference type="InterPro" id="IPR029044">
    <property type="entry name" value="Nucleotide-diphossugar_trans"/>
</dbReference>
<reference evidence="4 5" key="1">
    <citation type="submission" date="2015-09" db="EMBL/GenBank/DDBJ databases">
        <authorList>
            <consortium name="Pathogen Informatics"/>
        </authorList>
    </citation>
    <scope>NUCLEOTIDE SEQUENCE [LARGE SCALE GENOMIC DNA]</scope>
    <source>
        <strain evidence="2 4">2789STDY5834875</strain>
        <strain evidence="3 5">2789STDY5834878</strain>
    </source>
</reference>
<protein>
    <submittedName>
        <fullName evidence="3">Putative NTPase</fullName>
    </submittedName>
</protein>
<dbReference type="EMBL" id="CZBU01000004">
    <property type="protein sequence ID" value="CUQ78477.1"/>
    <property type="molecule type" value="Genomic_DNA"/>
</dbReference>
<proteinExistence type="predicted"/>
<dbReference type="PANTHER" id="PTHR43777">
    <property type="entry name" value="MOLYBDENUM COFACTOR CYTIDYLYLTRANSFERASE"/>
    <property type="match status" value="1"/>
</dbReference>
<accession>A0A174ZWI3</accession>
<dbReference type="PANTHER" id="PTHR43777:SF1">
    <property type="entry name" value="MOLYBDENUM COFACTOR CYTIDYLYLTRANSFERASE"/>
    <property type="match status" value="1"/>
</dbReference>
<gene>
    <name evidence="2" type="ORF">ERS852490_02122</name>
    <name evidence="3" type="ORF">ERS852492_02268</name>
</gene>
<dbReference type="Pfam" id="PF03266">
    <property type="entry name" value="NTPase_1"/>
    <property type="match status" value="1"/>
</dbReference>
<dbReference type="RefSeq" id="WP_055216013.1">
    <property type="nucleotide sequence ID" value="NZ_CABIXW010000006.1"/>
</dbReference>
<sequence>MNNCYLDAEAVITFFRMTGRKHIFITGSRGSGKSHLVNNMLKHMSDSFNLLQSHRTDTPQVVIKSNLVADNKEFVIGVPRTSGINPASKGNNMTIIEDGFINCAIPAIDTHLDTTPERLFVIDELGYLESSCIPFQKAVEKLLDNSHVLAVIRKQSTEFLNRICNRKDVLVIDIDNTFETLSCIIMASGMSKRFGSNKLITDFNGRSLFENAVSISHFAGFGETLAVTRHDEVVHICEDKNIHFLQHDMPYRNEMVRLGVTRILSDNASSGNLQPQGILFLPSDQPLITRTSLQLLCLTFLYYDDKICRLSYKENAGSPCIFPAKYYDELLNLPEKKGGGFLTKKYPAQVVLVPVRDEYELYDIDTPDDITRLLKFLH</sequence>
<evidence type="ECO:0000313" key="2">
    <source>
        <dbReference type="EMBL" id="CUQ78477.1"/>
    </source>
</evidence>
<feature type="domain" description="MobA-like NTP transferase" evidence="1">
    <location>
        <begin position="183"/>
        <end position="346"/>
    </location>
</feature>
<dbReference type="Pfam" id="PF12804">
    <property type="entry name" value="NTP_transf_3"/>
    <property type="match status" value="1"/>
</dbReference>
<dbReference type="SUPFAM" id="SSF52540">
    <property type="entry name" value="P-loop containing nucleoside triphosphate hydrolases"/>
    <property type="match status" value="1"/>
</dbReference>
<name>A0A174ZWI3_9FIRM</name>
<dbReference type="Gene3D" id="3.40.50.300">
    <property type="entry name" value="P-loop containing nucleotide triphosphate hydrolases"/>
    <property type="match status" value="1"/>
</dbReference>
<dbReference type="GO" id="GO:0016779">
    <property type="term" value="F:nucleotidyltransferase activity"/>
    <property type="evidence" value="ECO:0007669"/>
    <property type="project" value="UniProtKB-ARBA"/>
</dbReference>
<evidence type="ECO:0000313" key="4">
    <source>
        <dbReference type="Proteomes" id="UP000095621"/>
    </source>
</evidence>
<dbReference type="GO" id="GO:0017111">
    <property type="term" value="F:ribonucleoside triphosphate phosphatase activity"/>
    <property type="evidence" value="ECO:0007669"/>
    <property type="project" value="InterPro"/>
</dbReference>
<dbReference type="Proteomes" id="UP000095780">
    <property type="component" value="Unassembled WGS sequence"/>
</dbReference>
<evidence type="ECO:0000259" key="1">
    <source>
        <dbReference type="Pfam" id="PF12804"/>
    </source>
</evidence>
<dbReference type="InterPro" id="IPR025877">
    <property type="entry name" value="MobA-like_NTP_Trfase"/>
</dbReference>
<organism evidence="3 5">
    <name type="scientific">Lachnospira eligens</name>
    <dbReference type="NCBI Taxonomy" id="39485"/>
    <lineage>
        <taxon>Bacteria</taxon>
        <taxon>Bacillati</taxon>
        <taxon>Bacillota</taxon>
        <taxon>Clostridia</taxon>
        <taxon>Lachnospirales</taxon>
        <taxon>Lachnospiraceae</taxon>
        <taxon>Lachnospira</taxon>
    </lineage>
</organism>
<dbReference type="EMBL" id="CZBV01000006">
    <property type="protein sequence ID" value="CUQ88466.1"/>
    <property type="molecule type" value="Genomic_DNA"/>
</dbReference>
<dbReference type="CDD" id="cd04182">
    <property type="entry name" value="GT_2_like_f"/>
    <property type="match status" value="1"/>
</dbReference>
<dbReference type="Proteomes" id="UP000095621">
    <property type="component" value="Unassembled WGS sequence"/>
</dbReference>
<evidence type="ECO:0000313" key="5">
    <source>
        <dbReference type="Proteomes" id="UP000095780"/>
    </source>
</evidence>
<dbReference type="InterPro" id="IPR004948">
    <property type="entry name" value="Nuc-triphosphatase_THEP1"/>
</dbReference>
<dbReference type="InterPro" id="IPR027417">
    <property type="entry name" value="P-loop_NTPase"/>
</dbReference>
<dbReference type="OrthoDB" id="9797742at2"/>
<dbReference type="Gene3D" id="3.90.550.10">
    <property type="entry name" value="Spore Coat Polysaccharide Biosynthesis Protein SpsA, Chain A"/>
    <property type="match status" value="1"/>
</dbReference>
<evidence type="ECO:0000313" key="3">
    <source>
        <dbReference type="EMBL" id="CUQ88466.1"/>
    </source>
</evidence>
<dbReference type="AlphaFoldDB" id="A0A174ZWI3"/>
<dbReference type="SUPFAM" id="SSF53448">
    <property type="entry name" value="Nucleotide-diphospho-sugar transferases"/>
    <property type="match status" value="1"/>
</dbReference>